<name>A0A1M5THX9_9FIRM</name>
<gene>
    <name evidence="2" type="ORF">SAMN02745245_01477</name>
</gene>
<organism evidence="2 3">
    <name type="scientific">Anaerosphaera aminiphila DSM 21120</name>
    <dbReference type="NCBI Taxonomy" id="1120995"/>
    <lineage>
        <taxon>Bacteria</taxon>
        <taxon>Bacillati</taxon>
        <taxon>Bacillota</taxon>
        <taxon>Tissierellia</taxon>
        <taxon>Tissierellales</taxon>
        <taxon>Peptoniphilaceae</taxon>
        <taxon>Anaerosphaera</taxon>
    </lineage>
</organism>
<keyword evidence="3" id="KW-1185">Reference proteome</keyword>
<reference evidence="2 3" key="1">
    <citation type="submission" date="2016-11" db="EMBL/GenBank/DDBJ databases">
        <authorList>
            <person name="Jaros S."/>
            <person name="Januszkiewicz K."/>
            <person name="Wedrychowicz H."/>
        </authorList>
    </citation>
    <scope>NUCLEOTIDE SEQUENCE [LARGE SCALE GENOMIC DNA]</scope>
    <source>
        <strain evidence="2 3">DSM 21120</strain>
    </source>
</reference>
<proteinExistence type="predicted"/>
<dbReference type="AlphaFoldDB" id="A0A1M5THX9"/>
<protein>
    <submittedName>
        <fullName evidence="2">Probable DNA metabolism protein</fullName>
    </submittedName>
</protein>
<accession>A0A1M5THX9</accession>
<dbReference type="InterPro" id="IPR025404">
    <property type="entry name" value="DUF4130"/>
</dbReference>
<dbReference type="Proteomes" id="UP000184032">
    <property type="component" value="Unassembled WGS sequence"/>
</dbReference>
<dbReference type="EMBL" id="FQXI01000011">
    <property type="protein sequence ID" value="SHH50367.1"/>
    <property type="molecule type" value="Genomic_DNA"/>
</dbReference>
<dbReference type="NCBIfam" id="TIGR03915">
    <property type="entry name" value="SAM_7_link_chp"/>
    <property type="match status" value="1"/>
</dbReference>
<feature type="domain" description="DUF4130" evidence="1">
    <location>
        <begin position="80"/>
        <end position="238"/>
    </location>
</feature>
<dbReference type="STRING" id="1120995.SAMN02745245_01477"/>
<evidence type="ECO:0000259" key="1">
    <source>
        <dbReference type="Pfam" id="PF13566"/>
    </source>
</evidence>
<dbReference type="InterPro" id="IPR023875">
    <property type="entry name" value="DNA_repair_put"/>
</dbReference>
<evidence type="ECO:0000313" key="3">
    <source>
        <dbReference type="Proteomes" id="UP000184032"/>
    </source>
</evidence>
<dbReference type="OrthoDB" id="5290748at2"/>
<dbReference type="Pfam" id="PF13566">
    <property type="entry name" value="DUF4130"/>
    <property type="match status" value="1"/>
</dbReference>
<evidence type="ECO:0000313" key="2">
    <source>
        <dbReference type="EMBL" id="SHH50367.1"/>
    </source>
</evidence>
<dbReference type="RefSeq" id="WP_159430541.1">
    <property type="nucleotide sequence ID" value="NZ_FQXI01000011.1"/>
</dbReference>
<sequence length="240" mass="28815">MICVYDGSFEGLLNIVFETYSIPEEITIFKSDEQLDFFNSKVEIKTDIEKYNRVRKSIVKNFSNKFFVEIYCCFLSNYDKKDEVILNVLRNIFRRGYSYINSPEKNAVLFNRLVKKVSGEAHAYKGLLRFREVQEGFLLAEFEPENEILEIITNHFIKRMPNEKFIICNRRSNRCSMYFEKECKFFDIVDLNICEAADERVYREAWKLFYSAVAIKERENKKLMQSNMPKKRWKYLTEKN</sequence>